<organism evidence="7 8">
    <name type="scientific">Falsiroseomonas algicola</name>
    <dbReference type="NCBI Taxonomy" id="2716930"/>
    <lineage>
        <taxon>Bacteria</taxon>
        <taxon>Pseudomonadati</taxon>
        <taxon>Pseudomonadota</taxon>
        <taxon>Alphaproteobacteria</taxon>
        <taxon>Acetobacterales</taxon>
        <taxon>Roseomonadaceae</taxon>
        <taxon>Falsiroseomonas</taxon>
    </lineage>
</organism>
<feature type="binding site" evidence="4">
    <location>
        <position position="194"/>
    </location>
    <ligand>
        <name>S-adenosyl-L-methionine</name>
        <dbReference type="ChEBI" id="CHEBI:59789"/>
    </ligand>
</feature>
<proteinExistence type="inferred from homology"/>
<dbReference type="EC" id="2.1.1.297" evidence="4"/>
<comment type="function">
    <text evidence="4">Methylates the class 1 translation termination release factors RF1/PrfA and RF2/PrfB on the glutamine residue of the universally conserved GGQ motif.</text>
</comment>
<dbReference type="InterPro" id="IPR019874">
    <property type="entry name" value="RF_methyltr_PrmC"/>
</dbReference>
<keyword evidence="1 4" id="KW-0489">Methyltransferase</keyword>
<reference evidence="7 8" key="1">
    <citation type="submission" date="2020-02" db="EMBL/GenBank/DDBJ databases">
        <authorList>
            <person name="Kim H.M."/>
            <person name="Jeon C.O."/>
        </authorList>
    </citation>
    <scope>NUCLEOTIDE SEQUENCE [LARGE SCALE GENOMIC DNA]</scope>
    <source>
        <strain evidence="7 8">PeD5</strain>
    </source>
</reference>
<evidence type="ECO:0000256" key="4">
    <source>
        <dbReference type="HAMAP-Rule" id="MF_02126"/>
    </source>
</evidence>
<dbReference type="HAMAP" id="MF_02126">
    <property type="entry name" value="RF_methyltr_PrmC"/>
    <property type="match status" value="1"/>
</dbReference>
<keyword evidence="8" id="KW-1185">Reference proteome</keyword>
<reference evidence="7 8" key="2">
    <citation type="submission" date="2020-03" db="EMBL/GenBank/DDBJ databases">
        <title>Roseomonas stagni sp. nov., isolated from pond water in Japan.</title>
        <authorList>
            <person name="Furuhata K."/>
            <person name="Miyamoto H."/>
            <person name="Goto K."/>
        </authorList>
    </citation>
    <scope>NUCLEOTIDE SEQUENCE [LARGE SCALE GENOMIC DNA]</scope>
    <source>
        <strain evidence="7 8">PeD5</strain>
    </source>
</reference>
<feature type="domain" description="Release factor glutamine methyltransferase N-terminal" evidence="6">
    <location>
        <begin position="16"/>
        <end position="82"/>
    </location>
</feature>
<sequence>MTSCPPGQSVGAYLCQAGQVLRAAAIDQPRFEARLLLAHAMGTTQDALLRDPRAEVPAEAAARFGDSLKRRLDHVPVAHILGRQGFWTLDLAVSPATLIPRPDTESLVEAALEAFPEPSRPLRLLDLGTGTGALLLAVLAERPGAFGIGVDRSPEAAALAARNARDNSLADRAVFLAGDWATALDSTFDLVLSNPPYIERDAIPDLMPDVARHEPALALDGGPDGLDAYRAIAAALPGLLTPGGIAILELGQGQRAAVEDLARAAGLTPTGCRADLGGIDRALIIAKDHIAKKPFVAPPAAH</sequence>
<dbReference type="NCBIfam" id="TIGR00536">
    <property type="entry name" value="hemK_fam"/>
    <property type="match status" value="1"/>
</dbReference>
<dbReference type="InterPro" id="IPR004556">
    <property type="entry name" value="HemK-like"/>
</dbReference>
<dbReference type="InterPro" id="IPR002052">
    <property type="entry name" value="DNA_methylase_N6_adenine_CS"/>
</dbReference>
<feature type="binding site" evidence="4">
    <location>
        <begin position="128"/>
        <end position="132"/>
    </location>
    <ligand>
        <name>S-adenosyl-L-methionine</name>
        <dbReference type="ChEBI" id="CHEBI:59789"/>
    </ligand>
</feature>
<dbReference type="EMBL" id="JAAIKB010000016">
    <property type="protein sequence ID" value="NGM23535.1"/>
    <property type="molecule type" value="Genomic_DNA"/>
</dbReference>
<evidence type="ECO:0000313" key="8">
    <source>
        <dbReference type="Proteomes" id="UP000475385"/>
    </source>
</evidence>
<dbReference type="NCBIfam" id="TIGR03534">
    <property type="entry name" value="RF_mod_PrmC"/>
    <property type="match status" value="1"/>
</dbReference>
<comment type="caution">
    <text evidence="7">The sequence shown here is derived from an EMBL/GenBank/DDBJ whole genome shotgun (WGS) entry which is preliminary data.</text>
</comment>
<dbReference type="Pfam" id="PF17827">
    <property type="entry name" value="PrmC_N"/>
    <property type="match status" value="1"/>
</dbReference>
<dbReference type="GO" id="GO:0102559">
    <property type="term" value="F:peptide chain release factor N(5)-glutamine methyltransferase activity"/>
    <property type="evidence" value="ECO:0007669"/>
    <property type="project" value="UniProtKB-EC"/>
</dbReference>
<dbReference type="GO" id="GO:0032259">
    <property type="term" value="P:methylation"/>
    <property type="evidence" value="ECO:0007669"/>
    <property type="project" value="UniProtKB-KW"/>
</dbReference>
<evidence type="ECO:0000256" key="3">
    <source>
        <dbReference type="ARBA" id="ARBA00022691"/>
    </source>
</evidence>
<feature type="binding site" evidence="4">
    <location>
        <position position="180"/>
    </location>
    <ligand>
        <name>S-adenosyl-L-methionine</name>
        <dbReference type="ChEBI" id="CHEBI:59789"/>
    </ligand>
</feature>
<dbReference type="InterPro" id="IPR050320">
    <property type="entry name" value="N5-glutamine_MTase"/>
</dbReference>
<dbReference type="Gene3D" id="3.40.50.150">
    <property type="entry name" value="Vaccinia Virus protein VP39"/>
    <property type="match status" value="1"/>
</dbReference>
<dbReference type="RefSeq" id="WP_164697456.1">
    <property type="nucleotide sequence ID" value="NZ_JAAIKB010000016.1"/>
</dbReference>
<protein>
    <recommendedName>
        <fullName evidence="4">Release factor glutamine methyltransferase</fullName>
        <shortName evidence="4">RF MTase</shortName>
        <ecNumber evidence="4">2.1.1.297</ecNumber>
    </recommendedName>
    <alternativeName>
        <fullName evidence="4">N5-glutamine methyltransferase PrmC</fullName>
    </alternativeName>
    <alternativeName>
        <fullName evidence="4">Protein-(glutamine-N5) MTase PrmC</fullName>
    </alternativeName>
    <alternativeName>
        <fullName evidence="4">Protein-glutamine N-methyltransferase PrmC</fullName>
    </alternativeName>
</protein>
<gene>
    <name evidence="4 7" type="primary">prmC</name>
    <name evidence="7" type="ORF">G3576_26210</name>
</gene>
<dbReference type="InterPro" id="IPR040758">
    <property type="entry name" value="PrmC_N"/>
</dbReference>
<evidence type="ECO:0000313" key="7">
    <source>
        <dbReference type="EMBL" id="NGM23535.1"/>
    </source>
</evidence>
<dbReference type="Proteomes" id="UP000475385">
    <property type="component" value="Unassembled WGS sequence"/>
</dbReference>
<dbReference type="SUPFAM" id="SSF53335">
    <property type="entry name" value="S-adenosyl-L-methionine-dependent methyltransferases"/>
    <property type="match status" value="1"/>
</dbReference>
<feature type="domain" description="Methyltransferase" evidence="5">
    <location>
        <begin position="122"/>
        <end position="201"/>
    </location>
</feature>
<dbReference type="CDD" id="cd02440">
    <property type="entry name" value="AdoMet_MTases"/>
    <property type="match status" value="1"/>
</dbReference>
<dbReference type="PROSITE" id="PS00092">
    <property type="entry name" value="N6_MTASE"/>
    <property type="match status" value="1"/>
</dbReference>
<feature type="binding site" evidence="4">
    <location>
        <position position="151"/>
    </location>
    <ligand>
        <name>S-adenosyl-L-methionine</name>
        <dbReference type="ChEBI" id="CHEBI:59789"/>
    </ligand>
</feature>
<dbReference type="GO" id="GO:0003676">
    <property type="term" value="F:nucleic acid binding"/>
    <property type="evidence" value="ECO:0007669"/>
    <property type="project" value="InterPro"/>
</dbReference>
<evidence type="ECO:0000259" key="6">
    <source>
        <dbReference type="Pfam" id="PF17827"/>
    </source>
</evidence>
<dbReference type="PANTHER" id="PTHR18895:SF74">
    <property type="entry name" value="MTRF1L RELEASE FACTOR GLUTAMINE METHYLTRANSFERASE"/>
    <property type="match status" value="1"/>
</dbReference>
<comment type="catalytic activity">
    <reaction evidence="4">
        <text>L-glutaminyl-[peptide chain release factor] + S-adenosyl-L-methionine = N(5)-methyl-L-glutaminyl-[peptide chain release factor] + S-adenosyl-L-homocysteine + H(+)</text>
        <dbReference type="Rhea" id="RHEA:42896"/>
        <dbReference type="Rhea" id="RHEA-COMP:10271"/>
        <dbReference type="Rhea" id="RHEA-COMP:10272"/>
        <dbReference type="ChEBI" id="CHEBI:15378"/>
        <dbReference type="ChEBI" id="CHEBI:30011"/>
        <dbReference type="ChEBI" id="CHEBI:57856"/>
        <dbReference type="ChEBI" id="CHEBI:59789"/>
        <dbReference type="ChEBI" id="CHEBI:61891"/>
        <dbReference type="EC" id="2.1.1.297"/>
    </reaction>
</comment>
<evidence type="ECO:0000259" key="5">
    <source>
        <dbReference type="Pfam" id="PF13847"/>
    </source>
</evidence>
<dbReference type="PANTHER" id="PTHR18895">
    <property type="entry name" value="HEMK METHYLTRANSFERASE"/>
    <property type="match status" value="1"/>
</dbReference>
<keyword evidence="3 4" id="KW-0949">S-adenosyl-L-methionine</keyword>
<accession>A0A6M1LSS1</accession>
<dbReference type="InterPro" id="IPR029063">
    <property type="entry name" value="SAM-dependent_MTases_sf"/>
</dbReference>
<keyword evidence="2 4" id="KW-0808">Transferase</keyword>
<dbReference type="InterPro" id="IPR025714">
    <property type="entry name" value="Methyltranfer_dom"/>
</dbReference>
<name>A0A6M1LSS1_9PROT</name>
<dbReference type="Pfam" id="PF13847">
    <property type="entry name" value="Methyltransf_31"/>
    <property type="match status" value="1"/>
</dbReference>
<dbReference type="AlphaFoldDB" id="A0A6M1LSS1"/>
<dbReference type="Gene3D" id="1.10.8.10">
    <property type="entry name" value="DNA helicase RuvA subunit, C-terminal domain"/>
    <property type="match status" value="1"/>
</dbReference>
<evidence type="ECO:0000256" key="2">
    <source>
        <dbReference type="ARBA" id="ARBA00022679"/>
    </source>
</evidence>
<comment type="similarity">
    <text evidence="4">Belongs to the protein N5-glutamine methyltransferase family. PrmC subfamily.</text>
</comment>
<feature type="binding site" evidence="4">
    <location>
        <begin position="194"/>
        <end position="197"/>
    </location>
    <ligand>
        <name>substrate</name>
    </ligand>
</feature>
<evidence type="ECO:0000256" key="1">
    <source>
        <dbReference type="ARBA" id="ARBA00022603"/>
    </source>
</evidence>